<dbReference type="RefSeq" id="WP_146389505.1">
    <property type="nucleotide sequence ID" value="NZ_VOHK01000014.1"/>
</dbReference>
<feature type="transmembrane region" description="Helical" evidence="2">
    <location>
        <begin position="16"/>
        <end position="38"/>
    </location>
</feature>
<name>A0A5C5TUJ8_9GAMM</name>
<evidence type="ECO:0000256" key="1">
    <source>
        <dbReference type="SAM" id="Coils"/>
    </source>
</evidence>
<organism evidence="3 4">
    <name type="scientific">Luteimonas marina</name>
    <dbReference type="NCBI Taxonomy" id="488485"/>
    <lineage>
        <taxon>Bacteria</taxon>
        <taxon>Pseudomonadati</taxon>
        <taxon>Pseudomonadota</taxon>
        <taxon>Gammaproteobacteria</taxon>
        <taxon>Lysobacterales</taxon>
        <taxon>Lysobacteraceae</taxon>
        <taxon>Luteimonas</taxon>
    </lineage>
</organism>
<gene>
    <name evidence="3" type="ORF">FQY83_17475</name>
</gene>
<evidence type="ECO:0000313" key="4">
    <source>
        <dbReference type="Proteomes" id="UP000319980"/>
    </source>
</evidence>
<evidence type="ECO:0000256" key="2">
    <source>
        <dbReference type="SAM" id="Phobius"/>
    </source>
</evidence>
<evidence type="ECO:0000313" key="3">
    <source>
        <dbReference type="EMBL" id="TWT17098.1"/>
    </source>
</evidence>
<dbReference type="AlphaFoldDB" id="A0A5C5TUJ8"/>
<dbReference type="Proteomes" id="UP000319980">
    <property type="component" value="Unassembled WGS sequence"/>
</dbReference>
<protein>
    <submittedName>
        <fullName evidence="3">Uncharacterized protein</fullName>
    </submittedName>
</protein>
<feature type="transmembrane region" description="Helical" evidence="2">
    <location>
        <begin position="58"/>
        <end position="76"/>
    </location>
</feature>
<feature type="coiled-coil region" evidence="1">
    <location>
        <begin position="125"/>
        <end position="163"/>
    </location>
</feature>
<keyword evidence="4" id="KW-1185">Reference proteome</keyword>
<reference evidence="3 4" key="1">
    <citation type="journal article" date="2008" name="Int. J. Syst. Evol. Microbiol.">
        <title>Luteimonas marina sp. nov., isolated from seawater.</title>
        <authorList>
            <person name="Baik K.S."/>
            <person name="Park S.C."/>
            <person name="Kim M.S."/>
            <person name="Kim E.M."/>
            <person name="Park C."/>
            <person name="Chun J."/>
            <person name="Seong C.N."/>
        </authorList>
    </citation>
    <scope>NUCLEOTIDE SEQUENCE [LARGE SCALE GENOMIC DNA]</scope>
    <source>
        <strain evidence="3 4">FR1330</strain>
    </source>
</reference>
<dbReference type="EMBL" id="VOHK01000014">
    <property type="protein sequence ID" value="TWT17098.1"/>
    <property type="molecule type" value="Genomic_DNA"/>
</dbReference>
<dbReference type="OrthoDB" id="9784936at2"/>
<keyword evidence="2" id="KW-0472">Membrane</keyword>
<sequence length="256" mass="28649">MNDIIEAISARIKAPYFGYAMLAFIALNWRGIFLLAATPGSPQVRLEAFDSATSFTSLIVWPLVVGAVVAVCSPWIKLAFAYLSRRPFEYIDNLHLDAEHKKTIRRTELERSRSELFASKETELIERAKRDEEVLQIEDESVQEQLRAELELLRKERDRMSHGLYGGEALQLSPTERELLTLAAKSGSGTISRNEYISGRNIQVGSTTFGADSTKDFAKYDSALRSLVSKELVRSMGTGGNIFELTHTGWQIADAL</sequence>
<proteinExistence type="predicted"/>
<comment type="caution">
    <text evidence="3">The sequence shown here is derived from an EMBL/GenBank/DDBJ whole genome shotgun (WGS) entry which is preliminary data.</text>
</comment>
<accession>A0A5C5TUJ8</accession>
<keyword evidence="2" id="KW-0812">Transmembrane</keyword>
<keyword evidence="1" id="KW-0175">Coiled coil</keyword>
<keyword evidence="2" id="KW-1133">Transmembrane helix</keyword>